<evidence type="ECO:0000313" key="4">
    <source>
        <dbReference type="EMBL" id="ECV4055173.1"/>
    </source>
</evidence>
<keyword evidence="4" id="KW-0540">Nuclease</keyword>
<organism evidence="4">
    <name type="scientific">Salmonella berta</name>
    <dbReference type="NCBI Taxonomy" id="28142"/>
    <lineage>
        <taxon>Bacteria</taxon>
        <taxon>Pseudomonadati</taxon>
        <taxon>Pseudomonadota</taxon>
        <taxon>Gammaproteobacteria</taxon>
        <taxon>Enterobacterales</taxon>
        <taxon>Enterobacteriaceae</taxon>
        <taxon>Salmonella</taxon>
    </lineage>
</organism>
<evidence type="ECO:0000256" key="1">
    <source>
        <dbReference type="ARBA" id="ARBA00022723"/>
    </source>
</evidence>
<dbReference type="RefSeq" id="WP_023214652.1">
    <property type="nucleotide sequence ID" value="NZ_CP030005.1"/>
</dbReference>
<dbReference type="Pfam" id="PF08797">
    <property type="entry name" value="HIRAN"/>
    <property type="match status" value="1"/>
</dbReference>
<reference evidence="4" key="1">
    <citation type="submission" date="2018-07" db="EMBL/GenBank/DDBJ databases">
        <authorList>
            <consortium name="PulseNet: The National Subtyping Network for Foodborne Disease Surveillance"/>
            <person name="Tarr C.L."/>
            <person name="Trees E."/>
            <person name="Katz L.S."/>
            <person name="Carleton-Romer H.A."/>
            <person name="Stroika S."/>
            <person name="Kucerova Z."/>
            <person name="Roache K.F."/>
            <person name="Sabol A.L."/>
            <person name="Besser J."/>
            <person name="Gerner-Smidt P."/>
        </authorList>
    </citation>
    <scope>NUCLEOTIDE SEQUENCE</scope>
    <source>
        <strain evidence="4">2014AM-2265</strain>
    </source>
</reference>
<keyword evidence="2" id="KW-0378">Hydrolase</keyword>
<protein>
    <submittedName>
        <fullName evidence="4">Restriction endonuclease</fullName>
    </submittedName>
</protein>
<dbReference type="GO" id="GO:0003676">
    <property type="term" value="F:nucleic acid binding"/>
    <property type="evidence" value="ECO:0007669"/>
    <property type="project" value="InterPro"/>
</dbReference>
<evidence type="ECO:0000259" key="3">
    <source>
        <dbReference type="SMART" id="SM00910"/>
    </source>
</evidence>
<dbReference type="Gene3D" id="3.30.70.2330">
    <property type="match status" value="1"/>
</dbReference>
<dbReference type="AlphaFoldDB" id="A0A3U8PI50"/>
<evidence type="ECO:0000256" key="2">
    <source>
        <dbReference type="ARBA" id="ARBA00022801"/>
    </source>
</evidence>
<dbReference type="GO" id="GO:0008270">
    <property type="term" value="F:zinc ion binding"/>
    <property type="evidence" value="ECO:0007669"/>
    <property type="project" value="InterPro"/>
</dbReference>
<dbReference type="InterPro" id="IPR014905">
    <property type="entry name" value="HIRAN"/>
</dbReference>
<sequence>MTNTNSVYVAWQAPDTRDWHVVGNLQERNSGYVFKYTKGALKSAKFTKFSGMTDVRETYVSEELFPLFKNRLLSPRRPEYPSFIKWLGLEDDSVNPIDILARSGGLRSTDQLQIFKKLEVDSEGRFEHFFFLHGLSYLNPMANERVSELKPGQILRLCLDLQNEYDGDAVVVRADKPAEIIGYCPRYLCNDIKKMLLSDSKAITLTVEKISDDAPHNYRLLCKLSGTLHPSCQSTLILQDEFEAIE</sequence>
<keyword evidence="4" id="KW-0255">Endonuclease</keyword>
<accession>A0A3U8PI50</accession>
<dbReference type="GO" id="GO:0016818">
    <property type="term" value="F:hydrolase activity, acting on acid anhydrides, in phosphorus-containing anhydrides"/>
    <property type="evidence" value="ECO:0007669"/>
    <property type="project" value="InterPro"/>
</dbReference>
<keyword evidence="1" id="KW-0479">Metal-binding</keyword>
<feature type="domain" description="HIRAN" evidence="3">
    <location>
        <begin position="125"/>
        <end position="228"/>
    </location>
</feature>
<gene>
    <name evidence="4" type="ORF">BSD66_03420</name>
</gene>
<dbReference type="GO" id="GO:0004519">
    <property type="term" value="F:endonuclease activity"/>
    <property type="evidence" value="ECO:0007669"/>
    <property type="project" value="UniProtKB-KW"/>
</dbReference>
<comment type="caution">
    <text evidence="4">The sequence shown here is derived from an EMBL/GenBank/DDBJ whole genome shotgun (WGS) entry which is preliminary data.</text>
</comment>
<dbReference type="SMART" id="SM00910">
    <property type="entry name" value="HIRAN"/>
    <property type="match status" value="1"/>
</dbReference>
<dbReference type="EMBL" id="AAKTIB010000001">
    <property type="protein sequence ID" value="ECV4055173.1"/>
    <property type="molecule type" value="Genomic_DNA"/>
</dbReference>
<proteinExistence type="predicted"/>
<name>A0A3U8PI50_SALBE</name>